<feature type="domain" description="Response regulatory" evidence="10">
    <location>
        <begin position="2"/>
        <end position="116"/>
    </location>
</feature>
<dbReference type="SUPFAM" id="SSF52172">
    <property type="entry name" value="CheY-like"/>
    <property type="match status" value="1"/>
</dbReference>
<dbReference type="Gene3D" id="6.10.250.690">
    <property type="match status" value="1"/>
</dbReference>
<dbReference type="InterPro" id="IPR039420">
    <property type="entry name" value="WalR-like"/>
</dbReference>
<dbReference type="PANTHER" id="PTHR48111:SF22">
    <property type="entry name" value="REGULATOR OF RPOS"/>
    <property type="match status" value="1"/>
</dbReference>
<reference evidence="12 13" key="1">
    <citation type="submission" date="2015-09" db="EMBL/GenBank/DDBJ databases">
        <authorList>
            <consortium name="Pathogen Informatics"/>
        </authorList>
    </citation>
    <scope>NUCLEOTIDE SEQUENCE [LARGE SCALE GENOMIC DNA]</scope>
    <source>
        <strain evidence="12 13">2789STDY5834855</strain>
    </source>
</reference>
<evidence type="ECO:0000256" key="2">
    <source>
        <dbReference type="ARBA" id="ARBA00022553"/>
    </source>
</evidence>
<evidence type="ECO:0000313" key="13">
    <source>
        <dbReference type="Proteomes" id="UP000095558"/>
    </source>
</evidence>
<evidence type="ECO:0000313" key="12">
    <source>
        <dbReference type="EMBL" id="CUO55448.1"/>
    </source>
</evidence>
<dbReference type="RefSeq" id="WP_055277351.1">
    <property type="nucleotide sequence ID" value="NZ_CYZV01000030.1"/>
</dbReference>
<dbReference type="Gene3D" id="3.40.50.2300">
    <property type="match status" value="1"/>
</dbReference>
<evidence type="ECO:0000256" key="9">
    <source>
        <dbReference type="PROSITE-ProRule" id="PRU01091"/>
    </source>
</evidence>
<dbReference type="GO" id="GO:0000156">
    <property type="term" value="F:phosphorelay response regulator activity"/>
    <property type="evidence" value="ECO:0007669"/>
    <property type="project" value="TreeGrafter"/>
</dbReference>
<gene>
    <name evidence="12" type="primary">arlR_1</name>
    <name evidence="12" type="ORF">ERS852470_02682</name>
</gene>
<dbReference type="PANTHER" id="PTHR48111">
    <property type="entry name" value="REGULATOR OF RPOS"/>
    <property type="match status" value="1"/>
</dbReference>
<evidence type="ECO:0000256" key="6">
    <source>
        <dbReference type="ARBA" id="ARBA00023163"/>
    </source>
</evidence>
<dbReference type="InterPro" id="IPR001789">
    <property type="entry name" value="Sig_transdc_resp-reg_receiver"/>
</dbReference>
<dbReference type="Proteomes" id="UP000095558">
    <property type="component" value="Unassembled WGS sequence"/>
</dbReference>
<evidence type="ECO:0000259" key="10">
    <source>
        <dbReference type="PROSITE" id="PS50110"/>
    </source>
</evidence>
<dbReference type="InterPro" id="IPR001867">
    <property type="entry name" value="OmpR/PhoB-type_DNA-bd"/>
</dbReference>
<dbReference type="FunFam" id="3.40.50.2300:FF:000001">
    <property type="entry name" value="DNA-binding response regulator PhoB"/>
    <property type="match status" value="1"/>
</dbReference>
<dbReference type="GO" id="GO:0032993">
    <property type="term" value="C:protein-DNA complex"/>
    <property type="evidence" value="ECO:0007669"/>
    <property type="project" value="TreeGrafter"/>
</dbReference>
<evidence type="ECO:0000256" key="4">
    <source>
        <dbReference type="ARBA" id="ARBA00023015"/>
    </source>
</evidence>
<proteinExistence type="predicted"/>
<dbReference type="Pfam" id="PF00072">
    <property type="entry name" value="Response_reg"/>
    <property type="match status" value="1"/>
</dbReference>
<dbReference type="EMBL" id="CYZV01000030">
    <property type="protein sequence ID" value="CUO55448.1"/>
    <property type="molecule type" value="Genomic_DNA"/>
</dbReference>
<feature type="DNA-binding region" description="OmpR/PhoB-type" evidence="9">
    <location>
        <begin position="124"/>
        <end position="222"/>
    </location>
</feature>
<sequence>MRLLIAEDDRDISKALVMILEKNNYSVDSVFNGKEAYEYAVSDNYDGIILDIMMPELDGIEVLTKLRSERISTPILLLTAKAEVDDRVAGLDAGADDYLAKPFAISELLARLRAMLRRKGEFQPDILEFKSVTLNKATYELGYNDKYVRLASREFQMLEMLMKMPGQVIPTEQFMDKIWGWDSEVEVSIVWVYISNLRKKFATIQAPIEIHAIRGVGYCMGAKDD</sequence>
<dbReference type="GO" id="GO:0005829">
    <property type="term" value="C:cytosol"/>
    <property type="evidence" value="ECO:0007669"/>
    <property type="project" value="TreeGrafter"/>
</dbReference>
<dbReference type="CDD" id="cd00383">
    <property type="entry name" value="trans_reg_C"/>
    <property type="match status" value="1"/>
</dbReference>
<keyword evidence="6" id="KW-0804">Transcription</keyword>
<name>A0A174G2R9_9CLOT</name>
<feature type="domain" description="OmpR/PhoB-type" evidence="11">
    <location>
        <begin position="124"/>
        <end position="222"/>
    </location>
</feature>
<keyword evidence="4" id="KW-0805">Transcription regulation</keyword>
<comment type="function">
    <text evidence="7">May play the central regulatory role in sporulation. It may be an element of the effector pathway responsible for the activation of sporulation genes in response to nutritional stress. Spo0A may act in concert with spo0H (a sigma factor) to control the expression of some genes that are critical to the sporulation process.</text>
</comment>
<keyword evidence="3" id="KW-0902">Two-component regulatory system</keyword>
<evidence type="ECO:0000256" key="8">
    <source>
        <dbReference type="PROSITE-ProRule" id="PRU00169"/>
    </source>
</evidence>
<dbReference type="GO" id="GO:0006355">
    <property type="term" value="P:regulation of DNA-templated transcription"/>
    <property type="evidence" value="ECO:0007669"/>
    <property type="project" value="InterPro"/>
</dbReference>
<dbReference type="Pfam" id="PF00486">
    <property type="entry name" value="Trans_reg_C"/>
    <property type="match status" value="1"/>
</dbReference>
<dbReference type="InterPro" id="IPR011006">
    <property type="entry name" value="CheY-like_superfamily"/>
</dbReference>
<dbReference type="PROSITE" id="PS51755">
    <property type="entry name" value="OMPR_PHOB"/>
    <property type="match status" value="1"/>
</dbReference>
<evidence type="ECO:0000259" key="11">
    <source>
        <dbReference type="PROSITE" id="PS51755"/>
    </source>
</evidence>
<dbReference type="Gene3D" id="1.10.10.10">
    <property type="entry name" value="Winged helix-like DNA-binding domain superfamily/Winged helix DNA-binding domain"/>
    <property type="match status" value="1"/>
</dbReference>
<protein>
    <recommendedName>
        <fullName evidence="1">Stage 0 sporulation protein A homolog</fullName>
    </recommendedName>
</protein>
<dbReference type="SMART" id="SM00862">
    <property type="entry name" value="Trans_reg_C"/>
    <property type="match status" value="1"/>
</dbReference>
<organism evidence="12 13">
    <name type="scientific">Clostridium disporicum</name>
    <dbReference type="NCBI Taxonomy" id="84024"/>
    <lineage>
        <taxon>Bacteria</taxon>
        <taxon>Bacillati</taxon>
        <taxon>Bacillota</taxon>
        <taxon>Clostridia</taxon>
        <taxon>Eubacteriales</taxon>
        <taxon>Clostridiaceae</taxon>
        <taxon>Clostridium</taxon>
    </lineage>
</organism>
<evidence type="ECO:0000256" key="1">
    <source>
        <dbReference type="ARBA" id="ARBA00018672"/>
    </source>
</evidence>
<dbReference type="InterPro" id="IPR036388">
    <property type="entry name" value="WH-like_DNA-bd_sf"/>
</dbReference>
<dbReference type="PROSITE" id="PS50110">
    <property type="entry name" value="RESPONSE_REGULATORY"/>
    <property type="match status" value="1"/>
</dbReference>
<dbReference type="SMART" id="SM00448">
    <property type="entry name" value="REC"/>
    <property type="match status" value="1"/>
</dbReference>
<keyword evidence="2 8" id="KW-0597">Phosphoprotein</keyword>
<dbReference type="GO" id="GO:0000976">
    <property type="term" value="F:transcription cis-regulatory region binding"/>
    <property type="evidence" value="ECO:0007669"/>
    <property type="project" value="TreeGrafter"/>
</dbReference>
<evidence type="ECO:0000256" key="5">
    <source>
        <dbReference type="ARBA" id="ARBA00023125"/>
    </source>
</evidence>
<keyword evidence="5 9" id="KW-0238">DNA-binding</keyword>
<feature type="modified residue" description="4-aspartylphosphate" evidence="8">
    <location>
        <position position="51"/>
    </location>
</feature>
<evidence type="ECO:0000256" key="7">
    <source>
        <dbReference type="ARBA" id="ARBA00024867"/>
    </source>
</evidence>
<dbReference type="OrthoDB" id="9790442at2"/>
<accession>A0A174G2R9</accession>
<dbReference type="AlphaFoldDB" id="A0A174G2R9"/>
<evidence type="ECO:0000256" key="3">
    <source>
        <dbReference type="ARBA" id="ARBA00023012"/>
    </source>
</evidence>